<evidence type="ECO:0000256" key="5">
    <source>
        <dbReference type="ARBA" id="ARBA00022617"/>
    </source>
</evidence>
<dbReference type="InterPro" id="IPR037458">
    <property type="entry name" value="L-MDH/L-LDH_FMN-bd"/>
</dbReference>
<evidence type="ECO:0000256" key="18">
    <source>
        <dbReference type="SAM" id="MobiDB-lite"/>
    </source>
</evidence>
<dbReference type="InterPro" id="IPR007219">
    <property type="entry name" value="XnlR_reg_dom"/>
</dbReference>
<keyword evidence="22" id="KW-1185">Reference proteome</keyword>
<dbReference type="Gene3D" id="3.20.20.70">
    <property type="entry name" value="Aldolase class I"/>
    <property type="match status" value="1"/>
</dbReference>
<dbReference type="InterPro" id="IPR001199">
    <property type="entry name" value="Cyt_B5-like_heme/steroid-bd"/>
</dbReference>
<dbReference type="FunFam" id="3.20.20.70:FF:000062">
    <property type="entry name" value="Cytochrome b2, mitochondrial, putative"/>
    <property type="match status" value="1"/>
</dbReference>
<dbReference type="GO" id="GO:0004460">
    <property type="term" value="F:L-lactate dehydrogenase (cytochrome) activity"/>
    <property type="evidence" value="ECO:0007669"/>
    <property type="project" value="UniProtKB-EC"/>
</dbReference>
<evidence type="ECO:0000256" key="11">
    <source>
        <dbReference type="ARBA" id="ARBA00023128"/>
    </source>
</evidence>
<dbReference type="PROSITE" id="PS00191">
    <property type="entry name" value="CYTOCHROME_B5_1"/>
    <property type="match status" value="1"/>
</dbReference>
<keyword evidence="8" id="KW-0479">Metal-binding</keyword>
<dbReference type="GO" id="GO:0005758">
    <property type="term" value="C:mitochondrial intermembrane space"/>
    <property type="evidence" value="ECO:0007669"/>
    <property type="project" value="UniProtKB-SubCell"/>
</dbReference>
<dbReference type="InterPro" id="IPR018506">
    <property type="entry name" value="Cyt_B5_heme-BS"/>
</dbReference>
<evidence type="ECO:0000256" key="6">
    <source>
        <dbReference type="ARBA" id="ARBA00022630"/>
    </source>
</evidence>
<evidence type="ECO:0000256" key="4">
    <source>
        <dbReference type="ARBA" id="ARBA00011881"/>
    </source>
</evidence>
<comment type="cofactor">
    <cofactor evidence="2">
        <name>heme b</name>
        <dbReference type="ChEBI" id="CHEBI:60344"/>
    </cofactor>
</comment>
<feature type="region of interest" description="Disordered" evidence="18">
    <location>
        <begin position="981"/>
        <end position="1020"/>
    </location>
</feature>
<evidence type="ECO:0000256" key="16">
    <source>
        <dbReference type="ARBA" id="ARBA00066458"/>
    </source>
</evidence>
<keyword evidence="6" id="KW-0285">Flavoprotein</keyword>
<evidence type="ECO:0000313" key="21">
    <source>
        <dbReference type="EMBL" id="OAG44048.1"/>
    </source>
</evidence>
<dbReference type="EC" id="1.1.2.3" evidence="16"/>
<dbReference type="CDD" id="cd12148">
    <property type="entry name" value="fungal_TF_MHR"/>
    <property type="match status" value="1"/>
</dbReference>
<gene>
    <name evidence="21" type="ORF">AYO21_01900</name>
</gene>
<feature type="region of interest" description="Disordered" evidence="18">
    <location>
        <begin position="74"/>
        <end position="104"/>
    </location>
</feature>
<evidence type="ECO:0000256" key="1">
    <source>
        <dbReference type="ARBA" id="ARBA00001917"/>
    </source>
</evidence>
<evidence type="ECO:0000259" key="19">
    <source>
        <dbReference type="PROSITE" id="PS50255"/>
    </source>
</evidence>
<evidence type="ECO:0000256" key="12">
    <source>
        <dbReference type="ARBA" id="ARBA00023242"/>
    </source>
</evidence>
<reference evidence="21 22" key="1">
    <citation type="submission" date="2016-03" db="EMBL/GenBank/DDBJ databases">
        <title>Draft genome sequence of the Fonsecaea monophora CBS 269.37.</title>
        <authorList>
            <person name="Bombassaro A."/>
            <person name="Vinicius W.A."/>
            <person name="De Hoog S."/>
            <person name="Sun J."/>
            <person name="Souza E.M."/>
            <person name="Raittz R.T."/>
            <person name="Costa F."/>
            <person name="Leao A.C."/>
            <person name="Tadra-Sfeir M.Z."/>
            <person name="Baura V."/>
            <person name="Balsanelli E."/>
            <person name="Pedrosa F.O."/>
            <person name="Moreno L.F."/>
            <person name="Steffens M.B."/>
            <person name="Xi L."/>
            <person name="Bocca A.L."/>
            <person name="Felipe M.S."/>
            <person name="Teixeira M."/>
            <person name="Telles Filho F.Q."/>
            <person name="Azevedo C.M."/>
            <person name="Gomes R."/>
            <person name="Vicente V.A."/>
        </authorList>
    </citation>
    <scope>NUCLEOTIDE SEQUENCE [LARGE SCALE GENOMIC DNA]</scope>
    <source>
        <strain evidence="21 22">CBS 269.37</strain>
    </source>
</reference>
<comment type="similarity">
    <text evidence="14">In the C-terminal section; belongs to the FMN-dependent alpha-hydroxy acid dehydrogenase family.</text>
</comment>
<evidence type="ECO:0000256" key="14">
    <source>
        <dbReference type="ARBA" id="ARBA00061137"/>
    </source>
</evidence>
<evidence type="ECO:0000256" key="17">
    <source>
        <dbReference type="ARBA" id="ARBA00068515"/>
    </source>
</evidence>
<sequence>MKKLKSSQVARHNDRKSCWIALYGKVYDITDFLDEHPGGPQILLKTAGQDATAEYESVHSPELLEETLPSSAFRGLLDPDTMSKTESTSQPRPQQKQRRSPPLRSMISVNDFEAVAKQSLSPAGWAYYSSGADDERSRYEAARSFRKLTLRPRVLRNVDHVDTRTTILGHNTSLPVYVSPSGLARFAHPDAECALAAGAGKEGLIQVIPTSPSMSIEAIMRARTSQSQPVFFQLYFNRDYQKTEAMIRRVEKLGVSAIWLTVDSPVLGKRERDDRLKAQISDEDEYVTLEEQKPGVAKAAASGLLNPTLTWGDIAWIRQVTQLPLVLKGIQSVEDAILAYDNGVEGIVLSNHGGRSQDTAQAPMVTLLEIRRYAPHLLSGPMEVFLDGEIRRGTDILKALALGVRAVGLGRPFLFSLTGGYGEAGFTRMVQILREELQGNMALSGATRITEIVPEMVNTQRLDKEVIALSNSRREEAARPKSRDAIPIHHLLNAPDGDDLAPRFPVRDTPPGGEGDEDDVTVNDAEDSSEASHWSEDYESHDVFTGASLADLDVVNFDSFFGGFESLTFGSYPPNADLQHITSGTGIVSAAALTLEPRAYEIRQLLMGAATKFAIEYPDSPQLAHLETNIGLLTHVEIDHCLNLFFNNYYRHCPIIHRPSFQPTIAPIPLVLGCVALGAMYSEPTKVAWMKGLLDLIESYVFSLPEVRDEFFGTLGVLEAPDEDAVEYHFQLFQGAYLVVIVQYFSGNLAGRRRARRQRFPSMLSLGRYFGLPSAQHSNVVAIPDDIAFQRWVRIEARIRTMNVILALDSAMGIFNNVPPRVNYCEVDLQLPCHPEYFELSGYAEMLQQGSFPRPRMKLIEAFQKLFVHPSELKAAYQNENLGVSLDVALIEFQVLYTHCWQHLFGNPLNRISATSLAAEPHVVYEPMKIALANWKTLWDDIRAKLTRANVSEMGFETSADSYWTLVKMIVLRFEHKKSASSTSSSINGAPTNSSGGFAHREGVASDDGMSESSMNGRVARGVSPPLDFMPLEADCDSQGAHLRKILQR</sequence>
<dbReference type="GeneID" id="34597078"/>
<protein>
    <recommendedName>
        <fullName evidence="17">L-lactate dehydrogenase (cytochrome)</fullName>
        <ecNumber evidence="16">1.1.2.3</ecNumber>
    </recommendedName>
</protein>
<comment type="similarity">
    <text evidence="15">In the N-terminal section; belongs to the cytochrome b5 family.</text>
</comment>
<dbReference type="RefSeq" id="XP_022516000.1">
    <property type="nucleotide sequence ID" value="XM_022651882.1"/>
</dbReference>
<dbReference type="GO" id="GO:0020037">
    <property type="term" value="F:heme binding"/>
    <property type="evidence" value="ECO:0007669"/>
    <property type="project" value="InterPro"/>
</dbReference>
<proteinExistence type="inferred from homology"/>
<keyword evidence="5" id="KW-0349">Heme</keyword>
<evidence type="ECO:0000256" key="8">
    <source>
        <dbReference type="ARBA" id="ARBA00022723"/>
    </source>
</evidence>
<keyword evidence="10" id="KW-0408">Iron</keyword>
<dbReference type="InterPro" id="IPR037396">
    <property type="entry name" value="FMN_HAD"/>
</dbReference>
<dbReference type="Proteomes" id="UP000077002">
    <property type="component" value="Unassembled WGS sequence"/>
</dbReference>
<comment type="cofactor">
    <cofactor evidence="1">
        <name>FMN</name>
        <dbReference type="ChEBI" id="CHEBI:58210"/>
    </cofactor>
</comment>
<dbReference type="OrthoDB" id="10018191at2759"/>
<keyword evidence="11" id="KW-0496">Mitochondrion</keyword>
<feature type="domain" description="Cytochrome b5 heme-binding" evidence="19">
    <location>
        <begin position="1"/>
        <end position="78"/>
    </location>
</feature>
<evidence type="ECO:0000256" key="10">
    <source>
        <dbReference type="ARBA" id="ARBA00023004"/>
    </source>
</evidence>
<feature type="region of interest" description="Disordered" evidence="18">
    <location>
        <begin position="472"/>
        <end position="537"/>
    </location>
</feature>
<dbReference type="SMART" id="SM01117">
    <property type="entry name" value="Cyt-b5"/>
    <property type="match status" value="1"/>
</dbReference>
<feature type="compositionally biased region" description="Basic and acidic residues" evidence="18">
    <location>
        <begin position="472"/>
        <end position="487"/>
    </location>
</feature>
<comment type="subunit">
    <text evidence="4">Homotetramer.</text>
</comment>
<evidence type="ECO:0000256" key="3">
    <source>
        <dbReference type="ARBA" id="ARBA00004569"/>
    </source>
</evidence>
<dbReference type="GO" id="GO:0008270">
    <property type="term" value="F:zinc ion binding"/>
    <property type="evidence" value="ECO:0007669"/>
    <property type="project" value="InterPro"/>
</dbReference>
<comment type="catalytic activity">
    <reaction evidence="13">
        <text>(S)-lactate + 2 Fe(III)-[cytochrome c] = 2 Fe(II)-[cytochrome c] + pyruvate + 2 H(+)</text>
        <dbReference type="Rhea" id="RHEA:19909"/>
        <dbReference type="Rhea" id="RHEA-COMP:10350"/>
        <dbReference type="Rhea" id="RHEA-COMP:14399"/>
        <dbReference type="ChEBI" id="CHEBI:15361"/>
        <dbReference type="ChEBI" id="CHEBI:15378"/>
        <dbReference type="ChEBI" id="CHEBI:16651"/>
        <dbReference type="ChEBI" id="CHEBI:29033"/>
        <dbReference type="ChEBI" id="CHEBI:29034"/>
        <dbReference type="EC" id="1.1.2.3"/>
    </reaction>
    <physiologicalReaction direction="left-to-right" evidence="13">
        <dbReference type="Rhea" id="RHEA:19910"/>
    </physiologicalReaction>
</comment>
<organism evidence="21 22">
    <name type="scientific">Fonsecaea monophora</name>
    <dbReference type="NCBI Taxonomy" id="254056"/>
    <lineage>
        <taxon>Eukaryota</taxon>
        <taxon>Fungi</taxon>
        <taxon>Dikarya</taxon>
        <taxon>Ascomycota</taxon>
        <taxon>Pezizomycotina</taxon>
        <taxon>Eurotiomycetes</taxon>
        <taxon>Chaetothyriomycetidae</taxon>
        <taxon>Chaetothyriales</taxon>
        <taxon>Herpotrichiellaceae</taxon>
        <taxon>Fonsecaea</taxon>
    </lineage>
</organism>
<comment type="subcellular location">
    <subcellularLocation>
        <location evidence="3">Mitochondrion intermembrane space</location>
    </subcellularLocation>
</comment>
<evidence type="ECO:0000256" key="15">
    <source>
        <dbReference type="ARBA" id="ARBA00061589"/>
    </source>
</evidence>
<dbReference type="PANTHER" id="PTHR10578">
    <property type="entry name" value="S -2-HYDROXY-ACID OXIDASE-RELATED"/>
    <property type="match status" value="1"/>
</dbReference>
<keyword evidence="7" id="KW-0288">FMN</keyword>
<dbReference type="PROSITE" id="PS50255">
    <property type="entry name" value="CYTOCHROME_B5_2"/>
    <property type="match status" value="1"/>
</dbReference>
<name>A0A177FIK9_9EURO</name>
<dbReference type="SUPFAM" id="SSF55856">
    <property type="entry name" value="Cytochrome b5-like heme/steroid binding domain"/>
    <property type="match status" value="1"/>
</dbReference>
<dbReference type="InterPro" id="IPR013785">
    <property type="entry name" value="Aldolase_TIM"/>
</dbReference>
<dbReference type="Pfam" id="PF04082">
    <property type="entry name" value="Fungal_trans"/>
    <property type="match status" value="1"/>
</dbReference>
<evidence type="ECO:0000256" key="13">
    <source>
        <dbReference type="ARBA" id="ARBA00052399"/>
    </source>
</evidence>
<accession>A0A177FIK9</accession>
<dbReference type="Pfam" id="PF00173">
    <property type="entry name" value="Cyt-b5"/>
    <property type="match status" value="1"/>
</dbReference>
<dbReference type="AlphaFoldDB" id="A0A177FIK9"/>
<evidence type="ECO:0000259" key="20">
    <source>
        <dbReference type="PROSITE" id="PS51349"/>
    </source>
</evidence>
<dbReference type="PANTHER" id="PTHR10578:SF104">
    <property type="entry name" value="CYTOCHROME B2, MITOCHONDRIAL-RELATED"/>
    <property type="match status" value="1"/>
</dbReference>
<dbReference type="PROSITE" id="PS51349">
    <property type="entry name" value="FMN_HYDROXY_ACID_DH_2"/>
    <property type="match status" value="1"/>
</dbReference>
<dbReference type="GO" id="GO:0003677">
    <property type="term" value="F:DNA binding"/>
    <property type="evidence" value="ECO:0007669"/>
    <property type="project" value="InterPro"/>
</dbReference>
<evidence type="ECO:0000256" key="9">
    <source>
        <dbReference type="ARBA" id="ARBA00023002"/>
    </source>
</evidence>
<dbReference type="GO" id="GO:0006351">
    <property type="term" value="P:DNA-templated transcription"/>
    <property type="evidence" value="ECO:0007669"/>
    <property type="project" value="InterPro"/>
</dbReference>
<dbReference type="InterPro" id="IPR000262">
    <property type="entry name" value="FMN-dep_DH"/>
</dbReference>
<comment type="caution">
    <text evidence="21">The sequence shown here is derived from an EMBL/GenBank/DDBJ whole genome shotgun (WGS) entry which is preliminary data.</text>
</comment>
<evidence type="ECO:0000313" key="22">
    <source>
        <dbReference type="Proteomes" id="UP000077002"/>
    </source>
</evidence>
<dbReference type="SUPFAM" id="SSF51395">
    <property type="entry name" value="FMN-linked oxidoreductases"/>
    <property type="match status" value="1"/>
</dbReference>
<dbReference type="EMBL" id="LVKK01000007">
    <property type="protein sequence ID" value="OAG44048.1"/>
    <property type="molecule type" value="Genomic_DNA"/>
</dbReference>
<dbReference type="Gene3D" id="3.10.120.10">
    <property type="entry name" value="Cytochrome b5-like heme/steroid binding domain"/>
    <property type="match status" value="1"/>
</dbReference>
<evidence type="ECO:0000256" key="2">
    <source>
        <dbReference type="ARBA" id="ARBA00001970"/>
    </source>
</evidence>
<feature type="domain" description="FMN hydroxy acid dehydrogenase" evidence="20">
    <location>
        <begin position="101"/>
        <end position="462"/>
    </location>
</feature>
<dbReference type="PRINTS" id="PR00363">
    <property type="entry name" value="CYTOCHROMEB5"/>
</dbReference>
<keyword evidence="9" id="KW-0560">Oxidoreductase</keyword>
<feature type="compositionally biased region" description="Polar residues" evidence="18">
    <location>
        <begin position="987"/>
        <end position="996"/>
    </location>
</feature>
<dbReference type="InterPro" id="IPR036400">
    <property type="entry name" value="Cyt_B5-like_heme/steroid_sf"/>
</dbReference>
<dbReference type="CDD" id="cd02922">
    <property type="entry name" value="FCB2_FMN"/>
    <property type="match status" value="1"/>
</dbReference>
<keyword evidence="12" id="KW-0539">Nucleus</keyword>
<evidence type="ECO:0000256" key="7">
    <source>
        <dbReference type="ARBA" id="ARBA00022643"/>
    </source>
</evidence>
<dbReference type="Pfam" id="PF01070">
    <property type="entry name" value="FMN_dh"/>
    <property type="match status" value="1"/>
</dbReference>
<feature type="compositionally biased region" description="Acidic residues" evidence="18">
    <location>
        <begin position="514"/>
        <end position="529"/>
    </location>
</feature>